<dbReference type="RefSeq" id="WP_183477538.1">
    <property type="nucleotide sequence ID" value="NZ_JACIFO010000005.1"/>
</dbReference>
<dbReference type="Proteomes" id="UP000553034">
    <property type="component" value="Unassembled WGS sequence"/>
</dbReference>
<dbReference type="InterPro" id="IPR036198">
    <property type="entry name" value="Ecotin_sf"/>
</dbReference>
<dbReference type="PANTHER" id="PTHR35890">
    <property type="match status" value="1"/>
</dbReference>
<dbReference type="Gene3D" id="2.60.40.550">
    <property type="entry name" value="Ecotin"/>
    <property type="match status" value="1"/>
</dbReference>
<gene>
    <name evidence="3" type="ORF">GGR32_001479</name>
</gene>
<dbReference type="EMBL" id="JACIFO010000005">
    <property type="protein sequence ID" value="MBB4119183.1"/>
    <property type="molecule type" value="Genomic_DNA"/>
</dbReference>
<dbReference type="GO" id="GO:0004867">
    <property type="term" value="F:serine-type endopeptidase inhibitor activity"/>
    <property type="evidence" value="ECO:0007669"/>
    <property type="project" value="InterPro"/>
</dbReference>
<accession>A0A840ERK7</accession>
<comment type="caution">
    <text evidence="3">The sequence shown here is derived from an EMBL/GenBank/DDBJ whole genome shotgun (WGS) entry which is preliminary data.</text>
</comment>
<proteinExistence type="inferred from homology"/>
<feature type="chain" id="PRO_5033049274" evidence="2">
    <location>
        <begin position="25"/>
        <end position="184"/>
    </location>
</feature>
<reference evidence="3 4" key="1">
    <citation type="submission" date="2020-08" db="EMBL/GenBank/DDBJ databases">
        <title>Genomic Encyclopedia of Type Strains, Phase IV (KMG-IV): sequencing the most valuable type-strain genomes for metagenomic binning, comparative biology and taxonomic classification.</title>
        <authorList>
            <person name="Goeker M."/>
        </authorList>
    </citation>
    <scope>NUCLEOTIDE SEQUENCE [LARGE SCALE GENOMIC DNA]</scope>
    <source>
        <strain evidence="3 4">DSM 29568</strain>
    </source>
</reference>
<dbReference type="PROSITE" id="PS51257">
    <property type="entry name" value="PROKAR_LIPOPROTEIN"/>
    <property type="match status" value="1"/>
</dbReference>
<name>A0A840ERK7_9FLAO</name>
<evidence type="ECO:0000313" key="3">
    <source>
        <dbReference type="EMBL" id="MBB4119183.1"/>
    </source>
</evidence>
<dbReference type="InterPro" id="IPR005658">
    <property type="entry name" value="Prot_inh_ecotin"/>
</dbReference>
<dbReference type="AlphaFoldDB" id="A0A840ERK7"/>
<dbReference type="NCBIfam" id="NF002987">
    <property type="entry name" value="PRK03719.1"/>
    <property type="match status" value="1"/>
</dbReference>
<dbReference type="Pfam" id="PF03974">
    <property type="entry name" value="Ecotin"/>
    <property type="match status" value="1"/>
</dbReference>
<sequence length="184" mass="21093">MKKLTTLGVLLFAGLLFTFTSCVSVNTTATKNNNQSTQKMTKALDLENLPKQEVDFSMYPKAEKGYERKIITLPKLENEANFSIEFSPGKEIAVDICNRHGFLGNLEEHLLKGWGYTYYTFDSNAEVISTQMACLDNEKVTKFITGERLTVNYNSKLPIVIYVPEGFEVRYHVWEKHTKEYLVK</sequence>
<organism evidence="3 4">
    <name type="scientific">Mesonia hippocampi</name>
    <dbReference type="NCBI Taxonomy" id="1628250"/>
    <lineage>
        <taxon>Bacteria</taxon>
        <taxon>Pseudomonadati</taxon>
        <taxon>Bacteroidota</taxon>
        <taxon>Flavobacteriia</taxon>
        <taxon>Flavobacteriales</taxon>
        <taxon>Flavobacteriaceae</taxon>
        <taxon>Mesonia</taxon>
    </lineage>
</organism>
<keyword evidence="4" id="KW-1185">Reference proteome</keyword>
<evidence type="ECO:0000256" key="2">
    <source>
        <dbReference type="SAM" id="SignalP"/>
    </source>
</evidence>
<evidence type="ECO:0000256" key="1">
    <source>
        <dbReference type="ARBA" id="ARBA00010558"/>
    </source>
</evidence>
<feature type="signal peptide" evidence="2">
    <location>
        <begin position="1"/>
        <end position="24"/>
    </location>
</feature>
<dbReference type="SUPFAM" id="SSF49772">
    <property type="entry name" value="Ecotin, trypsin inhibitor"/>
    <property type="match status" value="1"/>
</dbReference>
<comment type="similarity">
    <text evidence="1">Belongs to the protease inhibitor I11 (ecotin) family.</text>
</comment>
<dbReference type="PANTHER" id="PTHR35890:SF3">
    <property type="entry name" value="ECOTIN"/>
    <property type="match status" value="1"/>
</dbReference>
<protein>
    <submittedName>
        <fullName evidence="3">Ecotin</fullName>
    </submittedName>
</protein>
<keyword evidence="2" id="KW-0732">Signal</keyword>
<evidence type="ECO:0000313" key="4">
    <source>
        <dbReference type="Proteomes" id="UP000553034"/>
    </source>
</evidence>